<dbReference type="Pfam" id="PF00069">
    <property type="entry name" value="Pkinase"/>
    <property type="match status" value="1"/>
</dbReference>
<evidence type="ECO:0000256" key="2">
    <source>
        <dbReference type="SAM" id="Phobius"/>
    </source>
</evidence>
<feature type="domain" description="Protein kinase" evidence="3">
    <location>
        <begin position="33"/>
        <end position="366"/>
    </location>
</feature>
<dbReference type="InterPro" id="IPR011009">
    <property type="entry name" value="Kinase-like_dom_sf"/>
</dbReference>
<dbReference type="GO" id="GO:0005524">
    <property type="term" value="F:ATP binding"/>
    <property type="evidence" value="ECO:0007669"/>
    <property type="project" value="InterPro"/>
</dbReference>
<gene>
    <name evidence="4" type="ORF">CEUSTIGMA_g2514.t1</name>
</gene>
<dbReference type="InterPro" id="IPR000719">
    <property type="entry name" value="Prot_kinase_dom"/>
</dbReference>
<dbReference type="AlphaFoldDB" id="A0A250WX12"/>
<accession>A0A250WX12</accession>
<dbReference type="Proteomes" id="UP000232323">
    <property type="component" value="Unassembled WGS sequence"/>
</dbReference>
<reference evidence="4 5" key="1">
    <citation type="submission" date="2017-08" db="EMBL/GenBank/DDBJ databases">
        <title>Acidophilic green algal genome provides insights into adaptation to an acidic environment.</title>
        <authorList>
            <person name="Hirooka S."/>
            <person name="Hirose Y."/>
            <person name="Kanesaki Y."/>
            <person name="Higuchi S."/>
            <person name="Fujiwara T."/>
            <person name="Onuma R."/>
            <person name="Era A."/>
            <person name="Ohbayashi R."/>
            <person name="Uzuka A."/>
            <person name="Nozaki H."/>
            <person name="Yoshikawa H."/>
            <person name="Miyagishima S.Y."/>
        </authorList>
    </citation>
    <scope>NUCLEOTIDE SEQUENCE [LARGE SCALE GENOMIC DNA]</scope>
    <source>
        <strain evidence="4 5">NIES-2499</strain>
    </source>
</reference>
<keyword evidence="2" id="KW-0472">Membrane</keyword>
<feature type="transmembrane region" description="Helical" evidence="2">
    <location>
        <begin position="750"/>
        <end position="773"/>
    </location>
</feature>
<evidence type="ECO:0000313" key="5">
    <source>
        <dbReference type="Proteomes" id="UP000232323"/>
    </source>
</evidence>
<evidence type="ECO:0000256" key="1">
    <source>
        <dbReference type="SAM" id="MobiDB-lite"/>
    </source>
</evidence>
<keyword evidence="5" id="KW-1185">Reference proteome</keyword>
<keyword evidence="2" id="KW-0812">Transmembrane</keyword>
<dbReference type="OrthoDB" id="3399at2759"/>
<dbReference type="PANTHER" id="PTHR44167:SF24">
    <property type="entry name" value="SERINE_THREONINE-PROTEIN KINASE CHK2"/>
    <property type="match status" value="1"/>
</dbReference>
<evidence type="ECO:0000313" key="4">
    <source>
        <dbReference type="EMBL" id="GAX75070.1"/>
    </source>
</evidence>
<name>A0A250WX12_9CHLO</name>
<dbReference type="GO" id="GO:0044773">
    <property type="term" value="P:mitotic DNA damage checkpoint signaling"/>
    <property type="evidence" value="ECO:0007669"/>
    <property type="project" value="TreeGrafter"/>
</dbReference>
<dbReference type="EMBL" id="BEGY01000010">
    <property type="protein sequence ID" value="GAX75070.1"/>
    <property type="molecule type" value="Genomic_DNA"/>
</dbReference>
<keyword evidence="2" id="KW-1133">Transmembrane helix</keyword>
<dbReference type="Gene3D" id="1.10.510.10">
    <property type="entry name" value="Transferase(Phosphotransferase) domain 1"/>
    <property type="match status" value="1"/>
</dbReference>
<dbReference type="PANTHER" id="PTHR44167">
    <property type="entry name" value="OVARIAN-SPECIFIC SERINE/THREONINE-PROTEIN KINASE LOK-RELATED"/>
    <property type="match status" value="1"/>
</dbReference>
<organism evidence="4 5">
    <name type="scientific">Chlamydomonas eustigma</name>
    <dbReference type="NCBI Taxonomy" id="1157962"/>
    <lineage>
        <taxon>Eukaryota</taxon>
        <taxon>Viridiplantae</taxon>
        <taxon>Chlorophyta</taxon>
        <taxon>core chlorophytes</taxon>
        <taxon>Chlorophyceae</taxon>
        <taxon>CS clade</taxon>
        <taxon>Chlamydomonadales</taxon>
        <taxon>Chlamydomonadaceae</taxon>
        <taxon>Chlamydomonas</taxon>
    </lineage>
</organism>
<feature type="region of interest" description="Disordered" evidence="1">
    <location>
        <begin position="627"/>
        <end position="651"/>
    </location>
</feature>
<sequence length="798" mass="86443">MSINLDVKMLECKKRCQTLGFLWKEPALAPMHVLKEEPLKTGPKGTALFYSTPSLPSPDDYYDYSVSGVLSVPRSQPAATAFKVSVLRSDGTSMDAALQDVAHELALSASLKSLGDSSRMVFTQDAFVTEDPAGEDSINKGLLLWQEMKLVKGKTLKEYAMMLESKRQQGQPLQLNLLSSLLTQLVFLLHQTHSCGIAHRNLKLSNVIVEEETGHLYLTGFERSATILSDVCDGFSPALLPPRSLTQTALPAGALPGTGVLYYQAPETLKDHSCARPDACGDWYAVSVMLGQLLCGTKWHPYVTPGQLTSDPHAFLNVLRAPKRVRWSPGFVAQCPPEWIELVEGLAQRNPAKRWGIKEVLLSAVMVDALSINPQSVNAELHDAPLLAATDKALLLELQHELMKEEDEITAAAELLVPAVKSKQASNNKKRAPQSKSCKVEATTGTDSSILKNKQLMQQGAAGCNMRMQSAPGIQKQEQQQQQPRTSKDSGSADRSKKRNKRVLCHDSSSFLVETPAEGVLTTAIAVDEAAPPVTIVSALDDTLAVDGPADLAVAEEVVIHLEEEQDVTVSSALISEDICIMSASCFTRKDTLCDEVTVMNSNLVLDVTISCCDEAMLSFSDSLTSSRRQSKSSNHDDGGEGRIYDDDDDNDGASSLMVRIRVGDDSEVIAFSHSEEGLRRPHSNRIKADVIQGCSCYEMTASGEVYTEICDVKLTLTADEKPHVEGVTPPQTGGGASWLEATVQGLSTVAGAALCVTVTMPCMMVMMVPMIALDVSCRMMRRCFFNKGSSGSLQVVS</sequence>
<feature type="region of interest" description="Disordered" evidence="1">
    <location>
        <begin position="470"/>
        <end position="502"/>
    </location>
</feature>
<dbReference type="GO" id="GO:0005634">
    <property type="term" value="C:nucleus"/>
    <property type="evidence" value="ECO:0007669"/>
    <property type="project" value="TreeGrafter"/>
</dbReference>
<feature type="compositionally biased region" description="Basic and acidic residues" evidence="1">
    <location>
        <begin position="634"/>
        <end position="645"/>
    </location>
</feature>
<comment type="caution">
    <text evidence="4">The sequence shown here is derived from an EMBL/GenBank/DDBJ whole genome shotgun (WGS) entry which is preliminary data.</text>
</comment>
<protein>
    <recommendedName>
        <fullName evidence="3">Protein kinase domain-containing protein</fullName>
    </recommendedName>
</protein>
<evidence type="ECO:0000259" key="3">
    <source>
        <dbReference type="PROSITE" id="PS50011"/>
    </source>
</evidence>
<dbReference type="GO" id="GO:0004674">
    <property type="term" value="F:protein serine/threonine kinase activity"/>
    <property type="evidence" value="ECO:0007669"/>
    <property type="project" value="TreeGrafter"/>
</dbReference>
<proteinExistence type="predicted"/>
<feature type="compositionally biased region" description="Basic and acidic residues" evidence="1">
    <location>
        <begin position="486"/>
        <end position="495"/>
    </location>
</feature>
<dbReference type="SUPFAM" id="SSF56112">
    <property type="entry name" value="Protein kinase-like (PK-like)"/>
    <property type="match status" value="1"/>
</dbReference>
<dbReference type="SMART" id="SM00220">
    <property type="entry name" value="S_TKc"/>
    <property type="match status" value="1"/>
</dbReference>
<dbReference type="PROSITE" id="PS50011">
    <property type="entry name" value="PROTEIN_KINASE_DOM"/>
    <property type="match status" value="1"/>
</dbReference>
<feature type="region of interest" description="Disordered" evidence="1">
    <location>
        <begin position="422"/>
        <end position="444"/>
    </location>
</feature>